<evidence type="ECO:0000256" key="1">
    <source>
        <dbReference type="SAM" id="Coils"/>
    </source>
</evidence>
<feature type="transmembrane region" description="Helical" evidence="2">
    <location>
        <begin position="245"/>
        <end position="263"/>
    </location>
</feature>
<gene>
    <name evidence="3" type="ORF">B9N62_10070</name>
</gene>
<dbReference type="RefSeq" id="WP_087585374.1">
    <property type="nucleotide sequence ID" value="NZ_CABMKR010000017.1"/>
</dbReference>
<dbReference type="EMBL" id="NDYO01000017">
    <property type="protein sequence ID" value="OUT10436.1"/>
    <property type="molecule type" value="Genomic_DNA"/>
</dbReference>
<feature type="transmembrane region" description="Helical" evidence="2">
    <location>
        <begin position="167"/>
        <end position="188"/>
    </location>
</feature>
<feature type="coiled-coil region" evidence="1">
    <location>
        <begin position="132"/>
        <end position="166"/>
    </location>
</feature>
<evidence type="ECO:0000313" key="4">
    <source>
        <dbReference type="Proteomes" id="UP000195967"/>
    </source>
</evidence>
<evidence type="ECO:0000256" key="2">
    <source>
        <dbReference type="SAM" id="Phobius"/>
    </source>
</evidence>
<accession>A0A1Y5MPE1</accession>
<evidence type="ECO:0000313" key="3">
    <source>
        <dbReference type="EMBL" id="OUT10436.1"/>
    </source>
</evidence>
<organism evidence="3 4">
    <name type="scientific">Campylobacter concisus</name>
    <dbReference type="NCBI Taxonomy" id="199"/>
    <lineage>
        <taxon>Bacteria</taxon>
        <taxon>Pseudomonadati</taxon>
        <taxon>Campylobacterota</taxon>
        <taxon>Epsilonproteobacteria</taxon>
        <taxon>Campylobacterales</taxon>
        <taxon>Campylobacteraceae</taxon>
        <taxon>Campylobacter</taxon>
    </lineage>
</organism>
<dbReference type="Proteomes" id="UP000195967">
    <property type="component" value="Unassembled WGS sequence"/>
</dbReference>
<comment type="caution">
    <text evidence="3">The sequence shown here is derived from an EMBL/GenBank/DDBJ whole genome shotgun (WGS) entry which is preliminary data.</text>
</comment>
<feature type="transmembrane region" description="Helical" evidence="2">
    <location>
        <begin position="200"/>
        <end position="225"/>
    </location>
</feature>
<keyword evidence="2" id="KW-0812">Transmembrane</keyword>
<sequence length="291" mass="33393">MRKNNRKPSDVVEASEVFIKQEDAAPPELPKKDDDPIKIFLEKLCDIDISNSTLKEELLRIYDKDFRHSYSDVTMYLFNITEADYSKLEAMVSRIKAILEEINDRGLRGRIFKLYDHLNLELVRLKYLLPKIQGTNSKIQEANNKVDDLTKQTNDIKKNAEDMQKNYITILGIFASIVLAFVSSLAFSTSVLQNIDKASIYRLIAVISLIAIFIVNILNSLFSFIKQIHYGKDDESSKFKSLNSFNIIMLLIIILTAVAWYFYHPYEHKTTTNSTTTINTNASDLANCRAK</sequence>
<protein>
    <submittedName>
        <fullName evidence="3">Uncharacterized protein</fullName>
    </submittedName>
</protein>
<proteinExistence type="predicted"/>
<name>A0A1Y5MPE1_9BACT</name>
<dbReference type="AlphaFoldDB" id="A0A1Y5MPE1"/>
<keyword evidence="1" id="KW-0175">Coiled coil</keyword>
<reference evidence="3 4" key="1">
    <citation type="submission" date="2017-04" db="EMBL/GenBank/DDBJ databases">
        <title>Complete genome of Campylobacter concisus ATCC 33237T and draft genomes for an additional eight well characterized C. concisus strains.</title>
        <authorList>
            <person name="Cornelius A.J."/>
            <person name="Miller W.G."/>
            <person name="Lastovica A.J."/>
            <person name="On S.L."/>
            <person name="French N.P."/>
            <person name="Vandenberg O."/>
            <person name="Biggs P.J."/>
        </authorList>
    </citation>
    <scope>NUCLEOTIDE SEQUENCE [LARGE SCALE GENOMIC DNA]</scope>
    <source>
        <strain evidence="3 4">Lasto28.99</strain>
    </source>
</reference>
<keyword evidence="2" id="KW-0472">Membrane</keyword>
<keyword evidence="2" id="KW-1133">Transmembrane helix</keyword>